<evidence type="ECO:0000256" key="1">
    <source>
        <dbReference type="SAM" id="MobiDB-lite"/>
    </source>
</evidence>
<keyword evidence="2" id="KW-0472">Membrane</keyword>
<dbReference type="AlphaFoldDB" id="A0AA97NRV0"/>
<name>A0AA97NRV0_PYRO3</name>
<accession>A0AA97NRV0</accession>
<dbReference type="Proteomes" id="UP000011086">
    <property type="component" value="Unassembled WGS sequence"/>
</dbReference>
<keyword evidence="2" id="KW-1133">Transmembrane helix</keyword>
<dbReference type="EMBL" id="JH793022">
    <property type="protein sequence ID" value="ELQ35141.1"/>
    <property type="molecule type" value="Genomic_DNA"/>
</dbReference>
<sequence>MSAGRGLELGGARCELTARCMPAIKTAAHLIARQTRVQVEAYQKEQEESFKSFGTGAIAAIVISVLLFFGITTSIIVLAVKSRNRRLAANAAKSSYLYGNGPAAGPGYNGPYTSIPNPAPVAPPAYSNGMYGSRSAADLGRAQQQQQQLKSTGAGADPAVGMEPYRPTGQVADVKQAGQ</sequence>
<organism evidence="3">
    <name type="scientific">Pyricularia oryzae (strain Y34)</name>
    <name type="common">Rice blast fungus</name>
    <name type="synonym">Magnaporthe oryzae</name>
    <dbReference type="NCBI Taxonomy" id="1143189"/>
    <lineage>
        <taxon>Eukaryota</taxon>
        <taxon>Fungi</taxon>
        <taxon>Dikarya</taxon>
        <taxon>Ascomycota</taxon>
        <taxon>Pezizomycotina</taxon>
        <taxon>Sordariomycetes</taxon>
        <taxon>Sordariomycetidae</taxon>
        <taxon>Magnaporthales</taxon>
        <taxon>Pyriculariaceae</taxon>
        <taxon>Pyricularia</taxon>
    </lineage>
</organism>
<protein>
    <submittedName>
        <fullName evidence="3">Uncharacterized protein</fullName>
    </submittedName>
</protein>
<feature type="transmembrane region" description="Helical" evidence="2">
    <location>
        <begin position="57"/>
        <end position="80"/>
    </location>
</feature>
<gene>
    <name evidence="3" type="ORF">OOU_Y34scaffold00726g101</name>
</gene>
<evidence type="ECO:0000256" key="2">
    <source>
        <dbReference type="SAM" id="Phobius"/>
    </source>
</evidence>
<evidence type="ECO:0000313" key="3">
    <source>
        <dbReference type="EMBL" id="ELQ35141.1"/>
    </source>
</evidence>
<reference evidence="3" key="1">
    <citation type="journal article" date="2012" name="PLoS Genet.">
        <title>Comparative analysis of the genomes of two field isolates of the rice blast fungus Magnaporthe oryzae.</title>
        <authorList>
            <person name="Xue M."/>
            <person name="Yang J."/>
            <person name="Li Z."/>
            <person name="Hu S."/>
            <person name="Yao N."/>
            <person name="Dean R.A."/>
            <person name="Zhao W."/>
            <person name="Shen M."/>
            <person name="Zhang H."/>
            <person name="Li C."/>
            <person name="Liu L."/>
            <person name="Cao L."/>
            <person name="Xu X."/>
            <person name="Xing Y."/>
            <person name="Hsiang T."/>
            <person name="Zhang Z."/>
            <person name="Xu J.R."/>
            <person name="Peng Y.L."/>
        </authorList>
    </citation>
    <scope>NUCLEOTIDE SEQUENCE</scope>
    <source>
        <strain evidence="3">Y34</strain>
    </source>
</reference>
<feature type="region of interest" description="Disordered" evidence="1">
    <location>
        <begin position="132"/>
        <end position="179"/>
    </location>
</feature>
<keyword evidence="2" id="KW-0812">Transmembrane</keyword>
<proteinExistence type="predicted"/>